<feature type="repeat" description="ANK" evidence="3">
    <location>
        <begin position="37"/>
        <end position="69"/>
    </location>
</feature>
<keyword evidence="2 3" id="KW-0040">ANK repeat</keyword>
<dbReference type="Gene3D" id="1.25.40.20">
    <property type="entry name" value="Ankyrin repeat-containing domain"/>
    <property type="match status" value="1"/>
</dbReference>
<evidence type="ECO:0000256" key="1">
    <source>
        <dbReference type="ARBA" id="ARBA00022737"/>
    </source>
</evidence>
<accession>A0A8D2J182</accession>
<reference evidence="5" key="1">
    <citation type="submission" date="2025-08" db="UniProtKB">
        <authorList>
            <consortium name="Ensembl"/>
        </authorList>
    </citation>
    <scope>IDENTIFICATION</scope>
</reference>
<proteinExistence type="predicted"/>
<dbReference type="PROSITE" id="PS50088">
    <property type="entry name" value="ANK_REPEAT"/>
    <property type="match status" value="2"/>
</dbReference>
<dbReference type="InterPro" id="IPR002110">
    <property type="entry name" value="Ankyrin_rpt"/>
</dbReference>
<evidence type="ECO:0000313" key="6">
    <source>
        <dbReference type="Proteomes" id="UP000694545"/>
    </source>
</evidence>
<dbReference type="SUPFAM" id="SSF48403">
    <property type="entry name" value="Ankyrin repeat"/>
    <property type="match status" value="1"/>
</dbReference>
<organism evidence="5 6">
    <name type="scientific">Varanus komodoensis</name>
    <name type="common">Komodo dragon</name>
    <dbReference type="NCBI Taxonomy" id="61221"/>
    <lineage>
        <taxon>Eukaryota</taxon>
        <taxon>Metazoa</taxon>
        <taxon>Chordata</taxon>
        <taxon>Craniata</taxon>
        <taxon>Vertebrata</taxon>
        <taxon>Euteleostomi</taxon>
        <taxon>Lepidosauria</taxon>
        <taxon>Squamata</taxon>
        <taxon>Bifurcata</taxon>
        <taxon>Unidentata</taxon>
        <taxon>Episquamata</taxon>
        <taxon>Toxicofera</taxon>
        <taxon>Anguimorpha</taxon>
        <taxon>Paleoanguimorpha</taxon>
        <taxon>Varanoidea</taxon>
        <taxon>Varanidae</taxon>
        <taxon>Varanus</taxon>
    </lineage>
</organism>
<feature type="compositionally biased region" description="Polar residues" evidence="4">
    <location>
        <begin position="30"/>
        <end position="39"/>
    </location>
</feature>
<dbReference type="SMART" id="SM00248">
    <property type="entry name" value="ANK"/>
    <property type="match status" value="3"/>
</dbReference>
<keyword evidence="1" id="KW-0677">Repeat</keyword>
<dbReference type="PANTHER" id="PTHR24171">
    <property type="entry name" value="ANKYRIN REPEAT DOMAIN-CONTAINING PROTEIN 39-RELATED"/>
    <property type="match status" value="1"/>
</dbReference>
<keyword evidence="6" id="KW-1185">Reference proteome</keyword>
<name>A0A8D2J182_VARKO</name>
<dbReference type="InterPro" id="IPR036770">
    <property type="entry name" value="Ankyrin_rpt-contain_sf"/>
</dbReference>
<feature type="repeat" description="ANK" evidence="3">
    <location>
        <begin position="104"/>
        <end position="136"/>
    </location>
</feature>
<dbReference type="PANTHER" id="PTHR24171:SF10">
    <property type="entry name" value="ANKYRIN REPEAT DOMAIN-CONTAINING PROTEIN 29-LIKE"/>
    <property type="match status" value="1"/>
</dbReference>
<dbReference type="Ensembl" id="ENSVKKT00000003012.1">
    <property type="protein sequence ID" value="ENSVKKP00000002933.1"/>
    <property type="gene ID" value="ENSVKKG00000002295.1"/>
</dbReference>
<evidence type="ECO:0000256" key="4">
    <source>
        <dbReference type="SAM" id="MobiDB-lite"/>
    </source>
</evidence>
<dbReference type="OMA" id="CARMGHI"/>
<dbReference type="Pfam" id="PF12796">
    <property type="entry name" value="Ank_2"/>
    <property type="match status" value="1"/>
</dbReference>
<dbReference type="AlphaFoldDB" id="A0A8D2J182"/>
<dbReference type="PROSITE" id="PS50297">
    <property type="entry name" value="ANK_REP_REGION"/>
    <property type="match status" value="2"/>
</dbReference>
<evidence type="ECO:0000256" key="2">
    <source>
        <dbReference type="ARBA" id="ARBA00023043"/>
    </source>
</evidence>
<evidence type="ECO:0000313" key="5">
    <source>
        <dbReference type="Ensembl" id="ENSVKKP00000002933.1"/>
    </source>
</evidence>
<feature type="region of interest" description="Disordered" evidence="4">
    <location>
        <begin position="20"/>
        <end position="40"/>
    </location>
</feature>
<evidence type="ECO:0000256" key="3">
    <source>
        <dbReference type="PROSITE-ProRule" id="PRU00023"/>
    </source>
</evidence>
<reference evidence="5" key="2">
    <citation type="submission" date="2025-09" db="UniProtKB">
        <authorList>
            <consortium name="Ensembl"/>
        </authorList>
    </citation>
    <scope>IDENTIFICATION</scope>
</reference>
<dbReference type="Pfam" id="PF00023">
    <property type="entry name" value="Ank"/>
    <property type="match status" value="1"/>
</dbReference>
<sequence>MPLFPSPVCGLTPLMPLAHSPGLESEESWTDQPMGSSGETPLHLAARYSRADAARRLLASAADVNARDQWGRTPLHTAIAADALGVFQILLRDRQTDLDASAHDGCTPLILATRLGVENMVEELVGSHADIRAVDKRGGHAWRYRAGSA</sequence>
<dbReference type="Proteomes" id="UP000694545">
    <property type="component" value="Unplaced"/>
</dbReference>
<protein>
    <submittedName>
        <fullName evidence="5">Uncharacterized protein</fullName>
    </submittedName>
</protein>